<organism evidence="2 3">
    <name type="scientific">Parastrongyloides trichosuri</name>
    <name type="common">Possum-specific nematode worm</name>
    <dbReference type="NCBI Taxonomy" id="131310"/>
    <lineage>
        <taxon>Eukaryota</taxon>
        <taxon>Metazoa</taxon>
        <taxon>Ecdysozoa</taxon>
        <taxon>Nematoda</taxon>
        <taxon>Chromadorea</taxon>
        <taxon>Rhabditida</taxon>
        <taxon>Tylenchina</taxon>
        <taxon>Panagrolaimomorpha</taxon>
        <taxon>Strongyloidoidea</taxon>
        <taxon>Strongyloididae</taxon>
        <taxon>Parastrongyloides</taxon>
    </lineage>
</organism>
<sequence>MMEKAPDASPSGAFLLSGAEAGRGRGLKEKRARSSEVGFVGQADLTTARQGAHKAATVGGEVRVADDADRIDVVEDVAAEQDHPVRAAFPSQLHVGGIAAVYPGQVGDLIILLGAEGIGAVDEEAVLADVPGVVAAQGVLDLGRVGDRLAADVAVAAGQGGEVRVGRVGVFGIRIGEGAAHGPVGGDLGLGLDLDALDLDLADVADEGDGLGRGQIGHLGHLLVRPVDIVAGDVQADAAVEQVALKAQFIVPGCLFAVGAIGGAQAHVGVEAARLVAARHQTIEHQVVSGLVRHGETRVGRAIGRFVIEVGIPAGQVQLFFGDAHFGRARQLVGEVEADQAEGGQDEAQFRRRRVHQRQGAADSLFLTDGLAVAGRAGRIVPVLAAIGVVVDGRLGRQHVLHQRPAEAHQEVVFVMLGRGGADQRLDVLRRLARRIADRAREGLAAVQGRLRSLDHLDLVDEGHFGGEQAVRDIDAVDEGGGVGRAEDVGLAANDRALEAAALVLLDVEARGDRGKVGDFADAATLHVLGVQRCDRQRHLLQALACLTGRDDDLIDLDGVLSGGGARQDGKAGRDRGHGQGMGLLNERGGNSPILNRPVPAPGDRKAAERVKAERRTASTDAVHAGFCRGAVRRVPDRLVDPSRSSKPREISFGMLRPSPVPRARQVWAPLISSALAVAIGASDFRAAPLYRAAIGMFGGRASRPCATFLEVPIQHSSRTRSKRFRRRKGKKLG</sequence>
<name>A0A0N4Z3R9_PARTI</name>
<accession>A0A0N4Z3R9</accession>
<keyword evidence="2" id="KW-1185">Reference proteome</keyword>
<proteinExistence type="predicted"/>
<protein>
    <submittedName>
        <fullName evidence="3">PE-PGRS family protein</fullName>
    </submittedName>
</protein>
<evidence type="ECO:0000256" key="1">
    <source>
        <dbReference type="SAM" id="MobiDB-lite"/>
    </source>
</evidence>
<reference evidence="3" key="1">
    <citation type="submission" date="2017-02" db="UniProtKB">
        <authorList>
            <consortium name="WormBaseParasite"/>
        </authorList>
    </citation>
    <scope>IDENTIFICATION</scope>
</reference>
<evidence type="ECO:0000313" key="2">
    <source>
        <dbReference type="Proteomes" id="UP000038045"/>
    </source>
</evidence>
<feature type="compositionally biased region" description="Basic and acidic residues" evidence="1">
    <location>
        <begin position="568"/>
        <end position="578"/>
    </location>
</feature>
<dbReference type="WBParaSite" id="PTRK_0000156200.1">
    <property type="protein sequence ID" value="PTRK_0000156200.1"/>
    <property type="gene ID" value="PTRK_0000156200"/>
</dbReference>
<dbReference type="Proteomes" id="UP000038045">
    <property type="component" value="Unplaced"/>
</dbReference>
<dbReference type="AlphaFoldDB" id="A0A0N4Z3R9"/>
<evidence type="ECO:0000313" key="3">
    <source>
        <dbReference type="WBParaSite" id="PTRK_0000156200.1"/>
    </source>
</evidence>
<feature type="region of interest" description="Disordered" evidence="1">
    <location>
        <begin position="564"/>
        <end position="605"/>
    </location>
</feature>